<evidence type="ECO:0000313" key="7">
    <source>
        <dbReference type="Proteomes" id="UP000176786"/>
    </source>
</evidence>
<evidence type="ECO:0000259" key="5">
    <source>
        <dbReference type="Pfam" id="PF05157"/>
    </source>
</evidence>
<evidence type="ECO:0000256" key="1">
    <source>
        <dbReference type="ARBA" id="ARBA00006611"/>
    </source>
</evidence>
<dbReference type="InterPro" id="IPR037257">
    <property type="entry name" value="T2SS_E_N_sf"/>
</dbReference>
<dbReference type="SUPFAM" id="SSF160246">
    <property type="entry name" value="EspE N-terminal domain-like"/>
    <property type="match status" value="1"/>
</dbReference>
<evidence type="ECO:0000256" key="2">
    <source>
        <dbReference type="ARBA" id="ARBA00022741"/>
    </source>
</evidence>
<dbReference type="Gene3D" id="3.40.50.300">
    <property type="entry name" value="P-loop containing nucleotide triphosphate hydrolases"/>
    <property type="match status" value="1"/>
</dbReference>
<feature type="domain" description="Bacterial type II secretion system protein E" evidence="4">
    <location>
        <begin position="180"/>
        <end position="581"/>
    </location>
</feature>
<dbReference type="EMBL" id="MFES01000031">
    <property type="protein sequence ID" value="OGE84894.1"/>
    <property type="molecule type" value="Genomic_DNA"/>
</dbReference>
<dbReference type="GO" id="GO:0005524">
    <property type="term" value="F:ATP binding"/>
    <property type="evidence" value="ECO:0007669"/>
    <property type="project" value="UniProtKB-KW"/>
</dbReference>
<name>A0A1F5P523_9BACT</name>
<dbReference type="CDD" id="cd01129">
    <property type="entry name" value="PulE-GspE-like"/>
    <property type="match status" value="1"/>
</dbReference>
<evidence type="ECO:0000313" key="6">
    <source>
        <dbReference type="EMBL" id="OGE84894.1"/>
    </source>
</evidence>
<dbReference type="InterPro" id="IPR001482">
    <property type="entry name" value="T2SS/T4SS_dom"/>
</dbReference>
<comment type="caution">
    <text evidence="6">The sequence shown here is derived from an EMBL/GenBank/DDBJ whole genome shotgun (WGS) entry which is preliminary data.</text>
</comment>
<dbReference type="FunFam" id="3.40.50.300:FF:000398">
    <property type="entry name" value="Type IV pilus assembly ATPase PilB"/>
    <property type="match status" value="1"/>
</dbReference>
<dbReference type="Pfam" id="PF00437">
    <property type="entry name" value="T2SSE"/>
    <property type="match status" value="1"/>
</dbReference>
<dbReference type="GO" id="GO:0016887">
    <property type="term" value="F:ATP hydrolysis activity"/>
    <property type="evidence" value="ECO:0007669"/>
    <property type="project" value="TreeGrafter"/>
</dbReference>
<gene>
    <name evidence="6" type="ORF">A3J48_02145</name>
</gene>
<dbReference type="GO" id="GO:0005886">
    <property type="term" value="C:plasma membrane"/>
    <property type="evidence" value="ECO:0007669"/>
    <property type="project" value="TreeGrafter"/>
</dbReference>
<sequence length="585" mass="64684">MSVPVSTLQKIVISSGLVDIKRFKQIQTDAKNKGVSVENLLLEQGLIDSSKLLEIQGGLLGVQTIDLRHIKIPREILNLVPEPIARRHNVLAFAKEGQVLSLAMTDPDNLQIREFIKKTSGLEVKPFLTTPEGLEAGLSLYHNNIEEEFNKILGTEKFFSTDGSAASLAGLNDQLASMAEQIPVIRVVDTLIEYAIFEKASDIHLEAQDDKVVVRYRIDGILHDVMSLPKVMLGAIVARIKVLSNLKIDEHRLPQDGRFKKETSGSKVAFRVSTIPVFDGEKVVMRLLDETARPMTLEELGFSKKSLEIIARNIRKPHGAILVTGPTGSGKSTTLYSILSLLNTRSVNISTIEDPIEYRMSGVNQMQVNPKINLTFAMGLRALLRQDPNIIMIGEIRDKETAEEAVHAAMTGHLVLSTLHTNSAAGAPPRLLDMGVEPFLIASTVNVLAAQRLVRQLCKNCMVSYNLTGEQIEELSKHFSMTDLLRIMQREGAIASKVNSLEGLLFFKGQGCDRCSNTGYKGRQGIYEVMEVTDAISELIMKRWPANAIEAKAVEQGMVQLWQDGFIKAHMGVTSIEEVLRVSKE</sequence>
<dbReference type="InterPro" id="IPR007831">
    <property type="entry name" value="T2SS_GspE_N"/>
</dbReference>
<organism evidence="6 7">
    <name type="scientific">Candidatus Doudnabacteria bacterium RIFCSPHIGHO2_02_FULL_46_11</name>
    <dbReference type="NCBI Taxonomy" id="1817832"/>
    <lineage>
        <taxon>Bacteria</taxon>
        <taxon>Candidatus Doudnaibacteriota</taxon>
    </lineage>
</organism>
<dbReference type="STRING" id="1817832.A3J48_02145"/>
<keyword evidence="2" id="KW-0547">Nucleotide-binding</keyword>
<dbReference type="AlphaFoldDB" id="A0A1F5P523"/>
<evidence type="ECO:0008006" key="8">
    <source>
        <dbReference type="Google" id="ProtNLM"/>
    </source>
</evidence>
<protein>
    <recommendedName>
        <fullName evidence="8">AAA+ ATPase domain-containing protein</fullName>
    </recommendedName>
</protein>
<proteinExistence type="inferred from homology"/>
<dbReference type="Pfam" id="PF05157">
    <property type="entry name" value="MshEN"/>
    <property type="match status" value="1"/>
</dbReference>
<dbReference type="InterPro" id="IPR027417">
    <property type="entry name" value="P-loop_NTPase"/>
</dbReference>
<accession>A0A1F5P523</accession>
<feature type="domain" description="Type II secretion system protein GspE N-terminal" evidence="5">
    <location>
        <begin position="60"/>
        <end position="139"/>
    </location>
</feature>
<evidence type="ECO:0000259" key="4">
    <source>
        <dbReference type="Pfam" id="PF00437"/>
    </source>
</evidence>
<dbReference type="Proteomes" id="UP000176786">
    <property type="component" value="Unassembled WGS sequence"/>
</dbReference>
<evidence type="ECO:0000256" key="3">
    <source>
        <dbReference type="ARBA" id="ARBA00022840"/>
    </source>
</evidence>
<dbReference type="Gene3D" id="3.30.300.160">
    <property type="entry name" value="Type II secretion system, protein E, N-terminal domain"/>
    <property type="match status" value="1"/>
</dbReference>
<keyword evidence="3" id="KW-0067">ATP-binding</keyword>
<dbReference type="SUPFAM" id="SSF52540">
    <property type="entry name" value="P-loop containing nucleoside triphosphate hydrolases"/>
    <property type="match status" value="1"/>
</dbReference>
<dbReference type="PANTHER" id="PTHR30258">
    <property type="entry name" value="TYPE II SECRETION SYSTEM PROTEIN GSPE-RELATED"/>
    <property type="match status" value="1"/>
</dbReference>
<dbReference type="Gene3D" id="3.30.450.90">
    <property type="match status" value="1"/>
</dbReference>
<reference evidence="6 7" key="1">
    <citation type="journal article" date="2016" name="Nat. Commun.">
        <title>Thousands of microbial genomes shed light on interconnected biogeochemical processes in an aquifer system.</title>
        <authorList>
            <person name="Anantharaman K."/>
            <person name="Brown C.T."/>
            <person name="Hug L.A."/>
            <person name="Sharon I."/>
            <person name="Castelle C.J."/>
            <person name="Probst A.J."/>
            <person name="Thomas B.C."/>
            <person name="Singh A."/>
            <person name="Wilkins M.J."/>
            <person name="Karaoz U."/>
            <person name="Brodie E.L."/>
            <person name="Williams K.H."/>
            <person name="Hubbard S.S."/>
            <person name="Banfield J.F."/>
        </authorList>
    </citation>
    <scope>NUCLEOTIDE SEQUENCE [LARGE SCALE GENOMIC DNA]</scope>
</reference>
<comment type="similarity">
    <text evidence="1">Belongs to the GSP E family.</text>
</comment>
<dbReference type="PANTHER" id="PTHR30258:SF1">
    <property type="entry name" value="PROTEIN TRANSPORT PROTEIN HOFB HOMOLOG"/>
    <property type="match status" value="1"/>
</dbReference>